<evidence type="ECO:0000256" key="1">
    <source>
        <dbReference type="ARBA" id="ARBA00001974"/>
    </source>
</evidence>
<proteinExistence type="inferred from homology"/>
<dbReference type="Gene3D" id="3.50.50.60">
    <property type="entry name" value="FAD/NAD(P)-binding domain"/>
    <property type="match status" value="2"/>
</dbReference>
<evidence type="ECO:0000259" key="9">
    <source>
        <dbReference type="Pfam" id="PF07859"/>
    </source>
</evidence>
<dbReference type="PANTHER" id="PTHR43098">
    <property type="entry name" value="L-ORNITHINE N(5)-MONOOXYGENASE-RELATED"/>
    <property type="match status" value="1"/>
</dbReference>
<keyword evidence="4" id="KW-0274">FAD</keyword>
<dbReference type="SUPFAM" id="SSF53474">
    <property type="entry name" value="alpha/beta-Hydrolases"/>
    <property type="match status" value="1"/>
</dbReference>
<dbReference type="Gene3D" id="3.40.50.1820">
    <property type="entry name" value="alpha/beta hydrolase"/>
    <property type="match status" value="1"/>
</dbReference>
<evidence type="ECO:0000256" key="8">
    <source>
        <dbReference type="PROSITE-ProRule" id="PRU10038"/>
    </source>
</evidence>
<accession>A0ABY6Q475</accession>
<evidence type="ECO:0000256" key="3">
    <source>
        <dbReference type="ARBA" id="ARBA00022630"/>
    </source>
</evidence>
<keyword evidence="5" id="KW-0521">NADP</keyword>
<name>A0ABY6Q475_9GAMM</name>
<evidence type="ECO:0000313" key="10">
    <source>
        <dbReference type="EMBL" id="UZP73824.1"/>
    </source>
</evidence>
<organism evidence="10 11">
    <name type="scientific">Candidatus Paraluminiphilus aquimaris</name>
    <dbReference type="NCBI Taxonomy" id="2518994"/>
    <lineage>
        <taxon>Bacteria</taxon>
        <taxon>Pseudomonadati</taxon>
        <taxon>Pseudomonadota</taxon>
        <taxon>Gammaproteobacteria</taxon>
        <taxon>Cellvibrionales</taxon>
        <taxon>Halieaceae</taxon>
        <taxon>Candidatus Paraluminiphilus</taxon>
    </lineage>
</organism>
<evidence type="ECO:0000256" key="7">
    <source>
        <dbReference type="ARBA" id="ARBA00023033"/>
    </source>
</evidence>
<dbReference type="Pfam" id="PF07859">
    <property type="entry name" value="Abhydrolase_3"/>
    <property type="match status" value="1"/>
</dbReference>
<dbReference type="InterPro" id="IPR050775">
    <property type="entry name" value="FAD-binding_Monooxygenases"/>
</dbReference>
<feature type="active site" evidence="8">
    <location>
        <position position="155"/>
    </location>
</feature>
<keyword evidence="3" id="KW-0285">Flavoprotein</keyword>
<dbReference type="InterPro" id="IPR029058">
    <property type="entry name" value="AB_hydrolase_fold"/>
</dbReference>
<evidence type="ECO:0000256" key="5">
    <source>
        <dbReference type="ARBA" id="ARBA00022857"/>
    </source>
</evidence>
<dbReference type="Pfam" id="PF13738">
    <property type="entry name" value="Pyr_redox_3"/>
    <property type="match status" value="1"/>
</dbReference>
<keyword evidence="6" id="KW-0560">Oxidoreductase</keyword>
<feature type="domain" description="Alpha/beta hydrolase fold-3" evidence="9">
    <location>
        <begin position="77"/>
        <end position="282"/>
    </location>
</feature>
<dbReference type="PRINTS" id="PR00411">
    <property type="entry name" value="PNDRDTASEI"/>
</dbReference>
<dbReference type="InterPro" id="IPR036188">
    <property type="entry name" value="FAD/NAD-bd_sf"/>
</dbReference>
<keyword evidence="7" id="KW-0503">Monooxygenase</keyword>
<dbReference type="PROSITE" id="PS01174">
    <property type="entry name" value="LIPASE_GDXG_SER"/>
    <property type="match status" value="1"/>
</dbReference>
<reference evidence="10 11" key="1">
    <citation type="submission" date="2019-02" db="EMBL/GenBank/DDBJ databases">
        <title>Halieaceae_genomes.</title>
        <authorList>
            <person name="Li S.-H."/>
        </authorList>
    </citation>
    <scope>NUCLEOTIDE SEQUENCE [LARGE SCALE GENOMIC DNA]</scope>
    <source>
        <strain evidence="10 11">JH123</strain>
    </source>
</reference>
<evidence type="ECO:0000256" key="2">
    <source>
        <dbReference type="ARBA" id="ARBA00010139"/>
    </source>
</evidence>
<dbReference type="Proteomes" id="UP001317963">
    <property type="component" value="Chromosome"/>
</dbReference>
<sequence>MHLDLATTSMLAGMALNETPALNTLTPEEARLVFTEINRSMPPGPEQVSSEDCQIPVEGGAIRGRILRPSMTAKSVMVYYHGGGWVIGNIDDYDAVGRHLAETCQAIVIMVDYRKAPEHPFPVPVNDCYAALNWVDTQRSKLRIHDLPLVVAGDSAGGNLAAVMSIKARDESGPEIALQALIYPVTDGRMGAESFTHEDKQLFLTTEIMAFFWDHYADSKTRLDPLASPALTASLADLPPAVVLTAEFDILVDEGRTFAEHLKASGVPVSYRDFAQQMHGFFAMPAALPAAGKAMAWLAQEMDRHLNPTERKDVVVVGAGFSGMYQLHKLREQGLNVQVFEAGSDVGGTWYWNRYPGARVDIESMAYSFSFSDELQQEWEWSEKYSPQPELLKYAQHIADRFDLKSDIAFDTRVASAHFDEDTNEWLVTTECGRRVRAQHLVMATGVLSASKTPDISGRDNYRGETYRTGLWPKEGVDFTGKRVAVIGTGSSAVQAIPLIAEEADDVVVYQRTATFTTPALNHALNKDDASVIKANYAEYRAKQRLNVLGVVDERSLERTMDVSAQERDRRFKAGWESGILPGMLFQFADLQVEQEANDAISEYIRDRIRDTVKDEQTAQDLLPTDYPYGTKRPCIDTNYYETFNRENVSLVNLRRTPIETITQKGIRTAEGEREFDAIVYATGFDAMTGPLLRVDIRGRGGVKLTDAWNDGPRSYLGIAIHGFPNLFTITGPSSPSVLSNMLVSIEQHVDWVSDCIQWMKTEGKATIEPSDSAEQEWAEHTEQLANMTLYPKANSWYMGANVPGKPRMFLAYVGGVGTYRMICDQVAAAGYRGFQAA</sequence>
<evidence type="ECO:0000313" key="11">
    <source>
        <dbReference type="Proteomes" id="UP001317963"/>
    </source>
</evidence>
<dbReference type="InterPro" id="IPR013094">
    <property type="entry name" value="AB_hydrolase_3"/>
</dbReference>
<gene>
    <name evidence="10" type="ORF">E0F26_03285</name>
</gene>
<dbReference type="PANTHER" id="PTHR43098:SF3">
    <property type="entry name" value="L-ORNITHINE N(5)-MONOOXYGENASE-RELATED"/>
    <property type="match status" value="1"/>
</dbReference>
<dbReference type="EMBL" id="CP036501">
    <property type="protein sequence ID" value="UZP73824.1"/>
    <property type="molecule type" value="Genomic_DNA"/>
</dbReference>
<evidence type="ECO:0000256" key="4">
    <source>
        <dbReference type="ARBA" id="ARBA00022827"/>
    </source>
</evidence>
<comment type="cofactor">
    <cofactor evidence="1">
        <name>FAD</name>
        <dbReference type="ChEBI" id="CHEBI:57692"/>
    </cofactor>
</comment>
<comment type="similarity">
    <text evidence="2">Belongs to the FAD-binding monooxygenase family.</text>
</comment>
<protein>
    <submittedName>
        <fullName evidence="10">Potassium transporter</fullName>
    </submittedName>
</protein>
<dbReference type="RefSeq" id="WP_279242622.1">
    <property type="nucleotide sequence ID" value="NZ_CP036501.1"/>
</dbReference>
<dbReference type="InterPro" id="IPR033140">
    <property type="entry name" value="Lipase_GDXG_put_SER_AS"/>
</dbReference>
<keyword evidence="11" id="KW-1185">Reference proteome</keyword>
<dbReference type="SUPFAM" id="SSF51905">
    <property type="entry name" value="FAD/NAD(P)-binding domain"/>
    <property type="match status" value="2"/>
</dbReference>
<evidence type="ECO:0000256" key="6">
    <source>
        <dbReference type="ARBA" id="ARBA00023002"/>
    </source>
</evidence>